<dbReference type="Proteomes" id="UP001230317">
    <property type="component" value="Unassembled WGS sequence"/>
</dbReference>
<comment type="caution">
    <text evidence="1">The sequence shown here is derived from an EMBL/GenBank/DDBJ whole genome shotgun (WGS) entry which is preliminary data.</text>
</comment>
<reference evidence="1" key="1">
    <citation type="submission" date="2023-05" db="EMBL/GenBank/DDBJ databases">
        <title>Metabolic capabilities are highly conserved among human nasal-associated Corynebacterium species in pangenomic analyses.</title>
        <authorList>
            <person name="Tran T.H."/>
            <person name="Roberts A.Q."/>
            <person name="Escapa I.F."/>
            <person name="Gao W."/>
            <person name="Conlan S."/>
            <person name="Kong H."/>
            <person name="Segre J.A."/>
            <person name="Kelly M.S."/>
            <person name="Lemon K.P."/>
        </authorList>
    </citation>
    <scope>NUCLEOTIDE SEQUENCE</scope>
    <source>
        <strain evidence="1">KPL2618</strain>
    </source>
</reference>
<evidence type="ECO:0000313" key="1">
    <source>
        <dbReference type="EMBL" id="MDK4334611.1"/>
    </source>
</evidence>
<gene>
    <name evidence="1" type="ORF">QPX58_04180</name>
</gene>
<organism evidence="1 2">
    <name type="scientific">Corynebacterium accolens</name>
    <dbReference type="NCBI Taxonomy" id="38284"/>
    <lineage>
        <taxon>Bacteria</taxon>
        <taxon>Bacillati</taxon>
        <taxon>Actinomycetota</taxon>
        <taxon>Actinomycetes</taxon>
        <taxon>Mycobacteriales</taxon>
        <taxon>Corynebacteriaceae</taxon>
        <taxon>Corynebacterium</taxon>
    </lineage>
</organism>
<sequence>MDISTIQTHLDNFVNTWTQWHNIVNAVNDLFTVGKDNFAAISSNFPLFAGSSHETVYEF</sequence>
<dbReference type="RefSeq" id="WP_284641887.1">
    <property type="nucleotide sequence ID" value="NZ_JASNVU010000004.1"/>
</dbReference>
<name>A0AAP4F898_9CORY</name>
<evidence type="ECO:0000313" key="2">
    <source>
        <dbReference type="Proteomes" id="UP001230317"/>
    </source>
</evidence>
<proteinExistence type="predicted"/>
<dbReference type="AlphaFoldDB" id="A0AAP4F898"/>
<protein>
    <submittedName>
        <fullName evidence="1">Uncharacterized protein</fullName>
    </submittedName>
</protein>
<accession>A0AAP4F898</accession>
<dbReference type="EMBL" id="JASNVU010000004">
    <property type="protein sequence ID" value="MDK4334611.1"/>
    <property type="molecule type" value="Genomic_DNA"/>
</dbReference>